<protein>
    <recommendedName>
        <fullName evidence="6">Ig-like domain-containing protein</fullName>
    </recommendedName>
</protein>
<dbReference type="Pfam" id="PF00431">
    <property type="entry name" value="CUB"/>
    <property type="match status" value="1"/>
</dbReference>
<feature type="non-terminal residue" evidence="7">
    <location>
        <position position="1"/>
    </location>
</feature>
<dbReference type="InterPro" id="IPR007110">
    <property type="entry name" value="Ig-like_dom"/>
</dbReference>
<keyword evidence="3" id="KW-1015">Disulfide bond</keyword>
<dbReference type="Proteomes" id="UP000275408">
    <property type="component" value="Unassembled WGS sequence"/>
</dbReference>
<keyword evidence="5" id="KW-0393">Immunoglobulin domain</keyword>
<organism evidence="7 8">
    <name type="scientific">Pocillopora damicornis</name>
    <name type="common">Cauliflower coral</name>
    <name type="synonym">Millepora damicornis</name>
    <dbReference type="NCBI Taxonomy" id="46731"/>
    <lineage>
        <taxon>Eukaryota</taxon>
        <taxon>Metazoa</taxon>
        <taxon>Cnidaria</taxon>
        <taxon>Anthozoa</taxon>
        <taxon>Hexacorallia</taxon>
        <taxon>Scleractinia</taxon>
        <taxon>Astrocoeniina</taxon>
        <taxon>Pocilloporidae</taxon>
        <taxon>Pocillopora</taxon>
    </lineage>
</organism>
<dbReference type="EMBL" id="RCHS01003543">
    <property type="protein sequence ID" value="RMX40954.1"/>
    <property type="molecule type" value="Genomic_DNA"/>
</dbReference>
<dbReference type="PANTHER" id="PTHR11640">
    <property type="entry name" value="NEPHRIN"/>
    <property type="match status" value="1"/>
</dbReference>
<keyword evidence="4" id="KW-0325">Glycoprotein</keyword>
<dbReference type="OrthoDB" id="9971251at2759"/>
<name>A0A3M6TI78_POCDA</name>
<dbReference type="SUPFAM" id="SSF49854">
    <property type="entry name" value="Spermadhesin, CUB domain"/>
    <property type="match status" value="1"/>
</dbReference>
<keyword evidence="8" id="KW-1185">Reference proteome</keyword>
<dbReference type="GO" id="GO:0098609">
    <property type="term" value="P:cell-cell adhesion"/>
    <property type="evidence" value="ECO:0007669"/>
    <property type="project" value="TreeGrafter"/>
</dbReference>
<evidence type="ECO:0000313" key="7">
    <source>
        <dbReference type="EMBL" id="RMX40954.1"/>
    </source>
</evidence>
<gene>
    <name evidence="7" type="ORF">pdam_00024488</name>
</gene>
<dbReference type="PANTHER" id="PTHR11640:SF164">
    <property type="entry name" value="MAM DOMAIN-CONTAINING GLYCOSYLPHOSPHATIDYLINOSITOL ANCHOR PROTEIN 1"/>
    <property type="match status" value="1"/>
</dbReference>
<evidence type="ECO:0000256" key="1">
    <source>
        <dbReference type="ARBA" id="ARBA00004479"/>
    </source>
</evidence>
<dbReference type="PROSITE" id="PS50835">
    <property type="entry name" value="IG_LIKE"/>
    <property type="match status" value="2"/>
</dbReference>
<feature type="domain" description="Ig-like" evidence="6">
    <location>
        <begin position="389"/>
        <end position="465"/>
    </location>
</feature>
<evidence type="ECO:0000313" key="8">
    <source>
        <dbReference type="Proteomes" id="UP000275408"/>
    </source>
</evidence>
<keyword evidence="2" id="KW-0472">Membrane</keyword>
<dbReference type="Pfam" id="PF13895">
    <property type="entry name" value="Ig_2"/>
    <property type="match status" value="2"/>
</dbReference>
<dbReference type="CDD" id="cd00041">
    <property type="entry name" value="CUB"/>
    <property type="match status" value="1"/>
</dbReference>
<comment type="caution">
    <text evidence="7">The sequence shown here is derived from an EMBL/GenBank/DDBJ whole genome shotgun (WGS) entry which is preliminary data.</text>
</comment>
<accession>A0A3M6TI78</accession>
<feature type="domain" description="Ig-like" evidence="6">
    <location>
        <begin position="99"/>
        <end position="175"/>
    </location>
</feature>
<dbReference type="SUPFAM" id="SSF48726">
    <property type="entry name" value="Immunoglobulin"/>
    <property type="match status" value="2"/>
</dbReference>
<dbReference type="InterPro" id="IPR035914">
    <property type="entry name" value="Sperma_CUB_dom_sf"/>
</dbReference>
<evidence type="ECO:0000259" key="6">
    <source>
        <dbReference type="PROSITE" id="PS50835"/>
    </source>
</evidence>
<evidence type="ECO:0000256" key="5">
    <source>
        <dbReference type="ARBA" id="ARBA00023319"/>
    </source>
</evidence>
<comment type="subcellular location">
    <subcellularLocation>
        <location evidence="1">Membrane</location>
        <topology evidence="1">Single-pass type I membrane protein</topology>
    </subcellularLocation>
</comment>
<dbReference type="SMART" id="SM00408">
    <property type="entry name" value="IGc2"/>
    <property type="match status" value="2"/>
</dbReference>
<evidence type="ECO:0000256" key="4">
    <source>
        <dbReference type="ARBA" id="ARBA00023180"/>
    </source>
</evidence>
<dbReference type="InterPro" id="IPR036179">
    <property type="entry name" value="Ig-like_dom_sf"/>
</dbReference>
<dbReference type="Gene3D" id="2.60.40.10">
    <property type="entry name" value="Immunoglobulins"/>
    <property type="match status" value="2"/>
</dbReference>
<dbReference type="InterPro" id="IPR003598">
    <property type="entry name" value="Ig_sub2"/>
</dbReference>
<dbReference type="InterPro" id="IPR000859">
    <property type="entry name" value="CUB_dom"/>
</dbReference>
<dbReference type="GO" id="GO:0005911">
    <property type="term" value="C:cell-cell junction"/>
    <property type="evidence" value="ECO:0007669"/>
    <property type="project" value="TreeGrafter"/>
</dbReference>
<dbReference type="InterPro" id="IPR013783">
    <property type="entry name" value="Ig-like_fold"/>
</dbReference>
<proteinExistence type="predicted"/>
<dbReference type="GO" id="GO:0050839">
    <property type="term" value="F:cell adhesion molecule binding"/>
    <property type="evidence" value="ECO:0007669"/>
    <property type="project" value="TreeGrafter"/>
</dbReference>
<dbReference type="InterPro" id="IPR051275">
    <property type="entry name" value="Cell_adhesion_signaling"/>
</dbReference>
<feature type="non-terminal residue" evidence="7">
    <location>
        <position position="472"/>
    </location>
</feature>
<dbReference type="Gene3D" id="2.60.120.290">
    <property type="entry name" value="Spermadhesin, CUB domain"/>
    <property type="match status" value="1"/>
</dbReference>
<reference evidence="7 8" key="1">
    <citation type="journal article" date="2018" name="Sci. Rep.">
        <title>Comparative analysis of the Pocillopora damicornis genome highlights role of immune system in coral evolution.</title>
        <authorList>
            <person name="Cunning R."/>
            <person name="Bay R.A."/>
            <person name="Gillette P."/>
            <person name="Baker A.C."/>
            <person name="Traylor-Knowles N."/>
        </authorList>
    </citation>
    <scope>NUCLEOTIDE SEQUENCE [LARGE SCALE GENOMIC DNA]</scope>
    <source>
        <strain evidence="7">RSMAS</strain>
        <tissue evidence="7">Whole animal</tissue>
    </source>
</reference>
<evidence type="ECO:0000256" key="2">
    <source>
        <dbReference type="ARBA" id="ARBA00023136"/>
    </source>
</evidence>
<dbReference type="GO" id="GO:0005886">
    <property type="term" value="C:plasma membrane"/>
    <property type="evidence" value="ECO:0007669"/>
    <property type="project" value="TreeGrafter"/>
</dbReference>
<dbReference type="AlphaFoldDB" id="A0A3M6TI78"/>
<evidence type="ECO:0000256" key="3">
    <source>
        <dbReference type="ARBA" id="ARBA00023157"/>
    </source>
</evidence>
<sequence>RLQRVVPSFNSTQFLQAPKGHYVELNFTLKTSYPTPCIDDIYLEVRDGYNESSNLLGVFCGSNISSTVRSSGQNLWLRKSDKFNHEWLHNNFSGSYIKPNLDKVVETQFVLFNHSSSLWCPAQGAPAPVIVWRKNGILAQNSTSVLYQLNITGENNDNYSCEVNTQDGFDKKRIHLLIENEKDKIVGKRTTSVAGTARNASRDALEWCNGKVWPSVVKDVVADFTGSIQTVVQQMTLFRLFSTCRLMVEAEHYFLRNSVPGIAAKTAAADAASHIHPDMGDWEEVMFRLSDVNTIRKAGAPNKDKTDFDKFLIGTTYNVMFLQLHTVESNERNPLSGLSHYQISTSIQTEGYLNSILTQTSGLKCGIVLTTQTTTSLPTTAALLVPVKPNLDKVVETQFVLFNHSSSLWCPAQGAPAPFIVWRKNGILVQNSTSVLYQLNITGENNDNYSCEVNTQDGFDKKRIHLVIESEF</sequence>